<dbReference type="EMBL" id="LR217720">
    <property type="protein sequence ID" value="VFP84069.1"/>
    <property type="molecule type" value="Genomic_DNA"/>
</dbReference>
<gene>
    <name evidence="12 14" type="primary">ubiA</name>
    <name evidence="14" type="ORF">ERCILAFE3058_173</name>
</gene>
<name>A0A451DCB8_9GAMM</name>
<evidence type="ECO:0000256" key="7">
    <source>
        <dbReference type="ARBA" id="ARBA00022688"/>
    </source>
</evidence>
<dbReference type="InterPro" id="IPR044878">
    <property type="entry name" value="UbiA_sf"/>
</dbReference>
<evidence type="ECO:0000256" key="13">
    <source>
        <dbReference type="NCBIfam" id="TIGR01474"/>
    </source>
</evidence>
<evidence type="ECO:0000256" key="11">
    <source>
        <dbReference type="ARBA" id="ARBA00023136"/>
    </source>
</evidence>
<keyword evidence="10 12" id="KW-1133">Transmembrane helix</keyword>
<comment type="catalytic activity">
    <reaction evidence="12">
        <text>all-trans-octaprenyl diphosphate + 4-hydroxybenzoate = 4-hydroxy-3-(all-trans-octaprenyl)benzoate + diphosphate</text>
        <dbReference type="Rhea" id="RHEA:27782"/>
        <dbReference type="ChEBI" id="CHEBI:1617"/>
        <dbReference type="ChEBI" id="CHEBI:17879"/>
        <dbReference type="ChEBI" id="CHEBI:33019"/>
        <dbReference type="ChEBI" id="CHEBI:57711"/>
        <dbReference type="EC" id="2.5.1.39"/>
    </reaction>
</comment>
<dbReference type="CDD" id="cd13959">
    <property type="entry name" value="PT_UbiA_COQ2"/>
    <property type="match status" value="1"/>
</dbReference>
<evidence type="ECO:0000256" key="8">
    <source>
        <dbReference type="ARBA" id="ARBA00022692"/>
    </source>
</evidence>
<keyword evidence="9 12" id="KW-0460">Magnesium</keyword>
<evidence type="ECO:0000313" key="14">
    <source>
        <dbReference type="EMBL" id="VFP84069.1"/>
    </source>
</evidence>
<evidence type="ECO:0000256" key="12">
    <source>
        <dbReference type="HAMAP-Rule" id="MF_01635"/>
    </source>
</evidence>
<feature type="transmembrane region" description="Helical" evidence="12">
    <location>
        <begin position="270"/>
        <end position="287"/>
    </location>
</feature>
<keyword evidence="4 12" id="KW-1003">Cell membrane</keyword>
<evidence type="ECO:0000256" key="9">
    <source>
        <dbReference type="ARBA" id="ARBA00022842"/>
    </source>
</evidence>
<organism evidence="14 15">
    <name type="scientific">Candidatus Erwinia haradaeae</name>
    <dbReference type="NCBI Taxonomy" id="1922217"/>
    <lineage>
        <taxon>Bacteria</taxon>
        <taxon>Pseudomonadati</taxon>
        <taxon>Pseudomonadota</taxon>
        <taxon>Gammaproteobacteria</taxon>
        <taxon>Enterobacterales</taxon>
        <taxon>Erwiniaceae</taxon>
        <taxon>Erwinia</taxon>
    </lineage>
</organism>
<feature type="transmembrane region" description="Helical" evidence="12">
    <location>
        <begin position="211"/>
        <end position="232"/>
    </location>
</feature>
<dbReference type="EC" id="2.5.1.39" evidence="12 13"/>
<evidence type="ECO:0000256" key="5">
    <source>
        <dbReference type="ARBA" id="ARBA00022519"/>
    </source>
</evidence>
<dbReference type="UniPathway" id="UPA00232"/>
<dbReference type="PANTHER" id="PTHR11048">
    <property type="entry name" value="PRENYLTRANSFERASES"/>
    <property type="match status" value="1"/>
</dbReference>
<evidence type="ECO:0000313" key="15">
    <source>
        <dbReference type="Proteomes" id="UP000294418"/>
    </source>
</evidence>
<evidence type="ECO:0000256" key="10">
    <source>
        <dbReference type="ARBA" id="ARBA00022989"/>
    </source>
</evidence>
<keyword evidence="5 12" id="KW-0997">Cell inner membrane</keyword>
<comment type="similarity">
    <text evidence="3 12">Belongs to the UbiA prenyltransferase family.</text>
</comment>
<dbReference type="Gene3D" id="1.20.120.1780">
    <property type="entry name" value="UbiA prenyltransferase"/>
    <property type="match status" value="1"/>
</dbReference>
<feature type="transmembrane region" description="Helical" evidence="12">
    <location>
        <begin position="142"/>
        <end position="162"/>
    </location>
</feature>
<accession>A0A451DCB8</accession>
<keyword evidence="7 12" id="KW-0831">Ubiquinone biosynthesis</keyword>
<dbReference type="PANTHER" id="PTHR11048:SF28">
    <property type="entry name" value="4-HYDROXYBENZOATE POLYPRENYLTRANSFERASE, MITOCHONDRIAL"/>
    <property type="match status" value="1"/>
</dbReference>
<dbReference type="InterPro" id="IPR006370">
    <property type="entry name" value="HB_polyprenyltransferase-like"/>
</dbReference>
<feature type="transmembrane region" description="Helical" evidence="12">
    <location>
        <begin position="47"/>
        <end position="71"/>
    </location>
</feature>
<dbReference type="InterPro" id="IPR039653">
    <property type="entry name" value="Prenyltransferase"/>
</dbReference>
<comment type="pathway">
    <text evidence="12">Cofactor biosynthesis; ubiquinone biosynthesis.</text>
</comment>
<evidence type="ECO:0000256" key="6">
    <source>
        <dbReference type="ARBA" id="ARBA00022679"/>
    </source>
</evidence>
<dbReference type="GO" id="GO:0006744">
    <property type="term" value="P:ubiquinone biosynthetic process"/>
    <property type="evidence" value="ECO:0007669"/>
    <property type="project" value="UniProtKB-UniRule"/>
</dbReference>
<keyword evidence="8 12" id="KW-0812">Transmembrane</keyword>
<comment type="subcellular location">
    <subcellularLocation>
        <location evidence="12">Cell inner membrane</location>
        <topology evidence="12">Multi-pass membrane protein</topology>
    </subcellularLocation>
    <subcellularLocation>
        <location evidence="2">Membrane</location>
        <topology evidence="2">Multi-pass membrane protein</topology>
    </subcellularLocation>
</comment>
<dbReference type="AlphaFoldDB" id="A0A451DCB8"/>
<proteinExistence type="inferred from homology"/>
<feature type="transmembrane region" description="Helical" evidence="12">
    <location>
        <begin position="20"/>
        <end position="41"/>
    </location>
</feature>
<dbReference type="GO" id="GO:0008412">
    <property type="term" value="F:4-hydroxybenzoate polyprenyltransferase activity"/>
    <property type="evidence" value="ECO:0007669"/>
    <property type="project" value="UniProtKB-UniRule"/>
</dbReference>
<protein>
    <recommendedName>
        <fullName evidence="12 13">4-hydroxybenzoate octaprenyltransferase</fullName>
        <ecNumber evidence="12 13">2.5.1.39</ecNumber>
    </recommendedName>
    <alternativeName>
        <fullName evidence="12">4-HB polyprenyltransferase</fullName>
    </alternativeName>
</protein>
<evidence type="ECO:0000256" key="2">
    <source>
        <dbReference type="ARBA" id="ARBA00004141"/>
    </source>
</evidence>
<comment type="function">
    <text evidence="12">Catalyzes the prenylation of para-hydroxybenzoate (PHB) with an all-trans polyprenyl group. Mediates the second step in the final reaction sequence of ubiquinone-8 (UQ-8) biosynthesis, which is the condensation of the polyisoprenoid side chain with PHB, generating the first membrane-bound Q intermediate 3-octaprenyl-4-hydroxybenzoate.</text>
</comment>
<evidence type="ECO:0000256" key="1">
    <source>
        <dbReference type="ARBA" id="ARBA00001946"/>
    </source>
</evidence>
<evidence type="ECO:0000256" key="4">
    <source>
        <dbReference type="ARBA" id="ARBA00022475"/>
    </source>
</evidence>
<dbReference type="NCBIfam" id="TIGR01474">
    <property type="entry name" value="ubiA_proteo"/>
    <property type="match status" value="1"/>
</dbReference>
<sequence length="288" mass="32594">MKSVLLKIRNFRAYCHLMRINQPGGLFLLLWPTLWALWLSAMQSPPIKILLVFILGVVFMRSAGCVVNDIIDRAIDGYIPRTQDRPLPSGRVSIPEAKILSIGLLLMSFFLVLTLNMITLYLSLCGLALTCMYPFMKRYTDLPQVVLGVSFSWGIPMAWAAVSDNTPINCWLLFLANLFWVVSYDTQYAMADRSHDLKIGVKSTAILFDSYDRIIIGMLQLAVLILLILVGFVTGLHYVFYGAIFIACILFIYQQVLIAKRQECLCLRAFHHNNWVGLIVFIGIAFSV</sequence>
<comment type="cofactor">
    <cofactor evidence="1 12">
        <name>Mg(2+)</name>
        <dbReference type="ChEBI" id="CHEBI:18420"/>
    </cofactor>
</comment>
<dbReference type="Gene3D" id="1.10.357.140">
    <property type="entry name" value="UbiA prenyltransferase"/>
    <property type="match status" value="1"/>
</dbReference>
<reference evidence="14 15" key="1">
    <citation type="submission" date="2019-02" db="EMBL/GenBank/DDBJ databases">
        <authorList>
            <person name="Manzano-Marin A."/>
            <person name="Manzano-Marin A."/>
        </authorList>
    </citation>
    <scope>NUCLEOTIDE SEQUENCE [LARGE SCALE GENOMIC DNA]</scope>
    <source>
        <strain evidence="14 15">ErCilaricifoliae</strain>
    </source>
</reference>
<dbReference type="Pfam" id="PF01040">
    <property type="entry name" value="UbiA"/>
    <property type="match status" value="1"/>
</dbReference>
<dbReference type="HAMAP" id="MF_01635">
    <property type="entry name" value="UbiA"/>
    <property type="match status" value="1"/>
</dbReference>
<dbReference type="FunFam" id="1.10.357.140:FF:000002">
    <property type="entry name" value="4-hydroxybenzoate octaprenyltransferase"/>
    <property type="match status" value="1"/>
</dbReference>
<feature type="transmembrane region" description="Helical" evidence="12">
    <location>
        <begin position="238"/>
        <end position="258"/>
    </location>
</feature>
<evidence type="ECO:0000256" key="3">
    <source>
        <dbReference type="ARBA" id="ARBA00005985"/>
    </source>
</evidence>
<dbReference type="GO" id="GO:0005886">
    <property type="term" value="C:plasma membrane"/>
    <property type="evidence" value="ECO:0007669"/>
    <property type="project" value="UniProtKB-SubCell"/>
</dbReference>
<dbReference type="Proteomes" id="UP000294418">
    <property type="component" value="Chromosome"/>
</dbReference>
<keyword evidence="6 12" id="KW-0808">Transferase</keyword>
<dbReference type="InterPro" id="IPR000537">
    <property type="entry name" value="UbiA_prenyltransferase"/>
</dbReference>
<feature type="transmembrane region" description="Helical" evidence="12">
    <location>
        <begin position="168"/>
        <end position="190"/>
    </location>
</feature>
<keyword evidence="11 12" id="KW-0472">Membrane</keyword>
<dbReference type="FunFam" id="1.20.120.1780:FF:000001">
    <property type="entry name" value="4-hydroxybenzoate octaprenyltransferase"/>
    <property type="match status" value="1"/>
</dbReference>